<name>A0A3B0UG06_9ZZZZ</name>
<organism evidence="1">
    <name type="scientific">hydrothermal vent metagenome</name>
    <dbReference type="NCBI Taxonomy" id="652676"/>
    <lineage>
        <taxon>unclassified sequences</taxon>
        <taxon>metagenomes</taxon>
        <taxon>ecological metagenomes</taxon>
    </lineage>
</organism>
<evidence type="ECO:0000313" key="1">
    <source>
        <dbReference type="EMBL" id="VAW23419.1"/>
    </source>
</evidence>
<dbReference type="InterPro" id="IPR027417">
    <property type="entry name" value="P-loop_NTPase"/>
</dbReference>
<gene>
    <name evidence="1" type="ORF">MNBD_BACTEROID01-2759</name>
</gene>
<dbReference type="EMBL" id="UOEP01000194">
    <property type="protein sequence ID" value="VAW23419.1"/>
    <property type="molecule type" value="Genomic_DNA"/>
</dbReference>
<reference evidence="1" key="1">
    <citation type="submission" date="2018-06" db="EMBL/GenBank/DDBJ databases">
        <authorList>
            <person name="Zhirakovskaya E."/>
        </authorList>
    </citation>
    <scope>NUCLEOTIDE SEQUENCE</scope>
</reference>
<accession>A0A3B0UG06</accession>
<protein>
    <recommendedName>
        <fullName evidence="2">Molybdopterin-guanine dinucleotide biosynthesis protein B (MobB) domain-containing protein</fullName>
    </recommendedName>
</protein>
<dbReference type="AlphaFoldDB" id="A0A3B0UG06"/>
<sequence length="193" mass="21492">MCPFPCILEKGFFMENKLKNILIVSGSGKNVGKTTFIREIISHGQAKGITAVKISPHFHKITSGLIPVVSGEGWEIFRETNARIQKDSSRFLRAGAETSYYIQAEKTKTAEVYNELRKIIPKGSPVIIESAGIRGIINPGIYAVIISEENYSGKEPEGELMKADLIVFSDKTQFYPDAGNIYFNNGWEINTQK</sequence>
<proteinExistence type="predicted"/>
<dbReference type="Gene3D" id="3.40.50.300">
    <property type="entry name" value="P-loop containing nucleotide triphosphate hydrolases"/>
    <property type="match status" value="1"/>
</dbReference>
<evidence type="ECO:0008006" key="2">
    <source>
        <dbReference type="Google" id="ProtNLM"/>
    </source>
</evidence>